<organism evidence="1 2">
    <name type="scientific">Enterococcus hirae</name>
    <dbReference type="NCBI Taxonomy" id="1354"/>
    <lineage>
        <taxon>Bacteria</taxon>
        <taxon>Bacillati</taxon>
        <taxon>Bacillota</taxon>
        <taxon>Bacilli</taxon>
        <taxon>Lactobacillales</taxon>
        <taxon>Enterococcaceae</taxon>
        <taxon>Enterococcus</taxon>
    </lineage>
</organism>
<comment type="caution">
    <text evidence="1">The sequence shown here is derived from an EMBL/GenBank/DDBJ whole genome shotgun (WGS) entry which is preliminary data.</text>
</comment>
<protein>
    <submittedName>
        <fullName evidence="1">Uncharacterized protein</fullName>
    </submittedName>
</protein>
<gene>
    <name evidence="1" type="ORF">NCTC12204_01739</name>
</gene>
<reference evidence="1 2" key="1">
    <citation type="submission" date="2019-05" db="EMBL/GenBank/DDBJ databases">
        <authorList>
            <consortium name="Pathogen Informatics"/>
        </authorList>
    </citation>
    <scope>NUCLEOTIDE SEQUENCE [LARGE SCALE GENOMIC DNA]</scope>
    <source>
        <strain evidence="1 2">NCTC12204</strain>
    </source>
</reference>
<dbReference type="InterPro" id="IPR045691">
    <property type="entry name" value="DUF6056"/>
</dbReference>
<evidence type="ECO:0000313" key="1">
    <source>
        <dbReference type="EMBL" id="VTQ65540.1"/>
    </source>
</evidence>
<name>A0A449ECQ1_ENTHR</name>
<dbReference type="RefSeq" id="WP_010737810.1">
    <property type="nucleotide sequence ID" value="NZ_AP027299.1"/>
</dbReference>
<dbReference type="AlphaFoldDB" id="A0A449ECQ1"/>
<dbReference type="Proteomes" id="UP000352698">
    <property type="component" value="Unassembled WGS sequence"/>
</dbReference>
<dbReference type="EMBL" id="CABEEP010000001">
    <property type="protein sequence ID" value="VTQ65540.1"/>
    <property type="molecule type" value="Genomic_DNA"/>
</dbReference>
<proteinExistence type="predicted"/>
<accession>A0A449ECQ1</accession>
<sequence length="454" mass="52618">MYWNKKRINKELFFLLLVIWLGFLFFNLYMPSFRADDLVYSNRLDQLGYLGASIEHYKTWSSRMIIELFMMFFSKHFLLWKFVNSIIMLGTVLMICKYVFEKLDGKNVLLVTSVYCLVPLTVMGETGWESTTLNYQWSVSFCLFAFFPFFQRLKGRAITPSIYWFSFPFLIFAANQEQVNACFFTLTAIITGYLLYKRAYHRLLIFPLLISFIELLFSLTTPGNAIRTSQEISKWFPQYDQFGFITKLDLGISSFGKPFFLDTNVLFLILFLFVFLLSYNKCKNYYGRLLSAIPFFLNLIIYLGNTMGESFIHIRGNSRAQIWDSSHLTKLFTDTGTNLSLTRPGSWLATLLVLGLLACLLLGIYLSFENKKTASFLILLMMMGACSRIIMGFSPTIWASGMRTYYILYIVVGILVLMLVKELLKTWNPQKAELVQFSLTMLGIGTIVLTIINR</sequence>
<dbReference type="Pfam" id="PF19528">
    <property type="entry name" value="DUF6056"/>
    <property type="match status" value="1"/>
</dbReference>
<evidence type="ECO:0000313" key="2">
    <source>
        <dbReference type="Proteomes" id="UP000352698"/>
    </source>
</evidence>